<feature type="coiled-coil region" evidence="5">
    <location>
        <begin position="20"/>
        <end position="54"/>
    </location>
</feature>
<dbReference type="InterPro" id="IPR058847">
    <property type="entry name" value="Plectin_PPL"/>
</dbReference>
<dbReference type="OrthoDB" id="9945740at2759"/>
<dbReference type="FunFam" id="2.30.30.40:FF:000088">
    <property type="entry name" value="Periplakin"/>
    <property type="match status" value="1"/>
</dbReference>
<feature type="coiled-coil region" evidence="5">
    <location>
        <begin position="1186"/>
        <end position="1220"/>
    </location>
</feature>
<feature type="compositionally biased region" description="Low complexity" evidence="6">
    <location>
        <begin position="1763"/>
        <end position="1790"/>
    </location>
</feature>
<comment type="similarity">
    <text evidence="1">Belongs to the plakin or cytolinker family.</text>
</comment>
<protein>
    <recommendedName>
        <fullName evidence="12">Envoplakin</fullName>
    </recommendedName>
</protein>
<feature type="region of interest" description="Disordered" evidence="6">
    <location>
        <begin position="548"/>
        <end position="582"/>
    </location>
</feature>
<dbReference type="Pfam" id="PF17902">
    <property type="entry name" value="SH3_10"/>
    <property type="match status" value="1"/>
</dbReference>
<dbReference type="Pfam" id="PF23160">
    <property type="entry name" value="Spectrin_1st_PEPL"/>
    <property type="match status" value="1"/>
</dbReference>
<evidence type="ECO:0000313" key="11">
    <source>
        <dbReference type="Proteomes" id="UP001046870"/>
    </source>
</evidence>
<dbReference type="GO" id="GO:0045296">
    <property type="term" value="F:cadherin binding"/>
    <property type="evidence" value="ECO:0007669"/>
    <property type="project" value="TreeGrafter"/>
</dbReference>
<proteinExistence type="inferred from homology"/>
<dbReference type="InterPro" id="IPR041615">
    <property type="entry name" value="Desmoplakin_SH3"/>
</dbReference>
<evidence type="ECO:0000256" key="4">
    <source>
        <dbReference type="ARBA" id="ARBA00023054"/>
    </source>
</evidence>
<dbReference type="PANTHER" id="PTHR23169:SF7">
    <property type="entry name" value="ENVOPLAKIN"/>
    <property type="match status" value="1"/>
</dbReference>
<evidence type="ECO:0000256" key="1">
    <source>
        <dbReference type="ARBA" id="ARBA00009109"/>
    </source>
</evidence>
<dbReference type="InterPro" id="IPR001101">
    <property type="entry name" value="Plectin_repeat"/>
</dbReference>
<dbReference type="GO" id="GO:0045104">
    <property type="term" value="P:intermediate filament cytoskeleton organization"/>
    <property type="evidence" value="ECO:0007669"/>
    <property type="project" value="InterPro"/>
</dbReference>
<dbReference type="InterPro" id="IPR018159">
    <property type="entry name" value="Spectrin/alpha-actinin"/>
</dbReference>
<reference evidence="10" key="1">
    <citation type="submission" date="2021-01" db="EMBL/GenBank/DDBJ databases">
        <authorList>
            <person name="Zahm M."/>
            <person name="Roques C."/>
            <person name="Cabau C."/>
            <person name="Klopp C."/>
            <person name="Donnadieu C."/>
            <person name="Jouanno E."/>
            <person name="Lampietro C."/>
            <person name="Louis A."/>
            <person name="Herpin A."/>
            <person name="Echchiki A."/>
            <person name="Berthelot C."/>
            <person name="Parey E."/>
            <person name="Roest-Crollius H."/>
            <person name="Braasch I."/>
            <person name="Postlethwait J."/>
            <person name="Bobe J."/>
            <person name="Montfort J."/>
            <person name="Bouchez O."/>
            <person name="Begum T."/>
            <person name="Mejri S."/>
            <person name="Adams A."/>
            <person name="Chen W.-J."/>
            <person name="Guiguen Y."/>
        </authorList>
    </citation>
    <scope>NUCLEOTIDE SEQUENCE</scope>
    <source>
        <strain evidence="10">YG-15Mar2019-1</strain>
        <tissue evidence="10">Brain</tissue>
    </source>
</reference>
<feature type="domain" description="Periplakin/Envoplakin N-terminal" evidence="8">
    <location>
        <begin position="30"/>
        <end position="122"/>
    </location>
</feature>
<dbReference type="SUPFAM" id="SSF46966">
    <property type="entry name" value="Spectrin repeat"/>
    <property type="match status" value="3"/>
</dbReference>
<dbReference type="Gene3D" id="3.90.1290.10">
    <property type="entry name" value="Plakin repeat"/>
    <property type="match status" value="1"/>
</dbReference>
<dbReference type="FunFam" id="1.20.58.60:FF:000109">
    <property type="entry name" value="Periplakin"/>
    <property type="match status" value="1"/>
</dbReference>
<feature type="region of interest" description="Disordered" evidence="6">
    <location>
        <begin position="754"/>
        <end position="774"/>
    </location>
</feature>
<feature type="coiled-coil region" evidence="5">
    <location>
        <begin position="649"/>
        <end position="732"/>
    </location>
</feature>
<feature type="coiled-coil region" evidence="5">
    <location>
        <begin position="1371"/>
        <end position="1428"/>
    </location>
</feature>
<dbReference type="Pfam" id="PF00681">
    <property type="entry name" value="Plectin"/>
    <property type="match status" value="3"/>
</dbReference>
<keyword evidence="2" id="KW-0597">Phosphoprotein</keyword>
<name>A0A9D3TJC3_MEGAT</name>
<dbReference type="EMBL" id="JAFDVH010000001">
    <property type="protein sequence ID" value="KAG7491679.1"/>
    <property type="molecule type" value="Genomic_DNA"/>
</dbReference>
<sequence length="2004" mass="230286">MFKKKENTVKVSGKISKAQVNDLALLIARMQKNADQVEKDVLRAEEKLALDTENEKKDLPLQYQKENADSLAEAEGLLKDLFLDVDKAKKLKHPQASEIESDVILLHDRWFKDCAVYRELYEQIKEIELAPRIDWAQVLNQKQRQVNAEEYGPSMSDLEKQIASHNILHKEIEAYSTQLNVSSTSSKEEFAAIQKQYNNLLDNSKWRRQYLGSLYDFMQGCNKELTYLGEEQAKIIKRDWSDRIVDAPDVRRQYENFKNNSLLSHESEVNKLQDDGDRLIEMKHPASSTIQNHRDAVRNEWQKFLNLCICQESHLDNVEEYKKYQLDADTLSESLSKLNSTLDPKALSKKSNPEILLQLEGEERALQRSEQLLADLKKRSASIAPLKLRRTQPSKPVSVESLCDWSTDKDSVTRGEKLTLKSNRNNEKWEVQGSNGVTKTLPGVCFLVPTPDPEAIDKADKLAAELADLKKRRAALQDSLKNHTAEVTRTQQAAPVSTAPENPKSKEIASQLDQLDADLAEAQQNIQRLLRAPLDRSDPAGDLAKRLKEQEKAAQDLKSLEQKKAAAQAEMEPLLSQQSSDPVSSALPLKLSAAKNKHDDIAALADLYAKKANASLNLENQIKKVDGIVSGFEKQLAADAAIPDAPNAIQARTQEVQALRKDVAGKQNEMQKLSQDLEATEQLCSSLQKGYQEYCPDIRRQETEVKNLKNRYANVSNQLQERETLLQEAANKNQAFQSVTQSLNSFLNNLPDNKINPSDDLSQVNAKQTSQKRVVEDIKRKGEDMDRVVDLSHDLQSVLNEYETNSDKYRSTLGATNAKPLQSATLADSVLKQEKGLVNRYAEVSAENNQLLNQMGLAKKLIAQNEEKVSEVAVQQQLQLQSQQRAQDETDSLKKDLTDEITRRTHAETDLETFRKRMMSLKSRRGVERVEEKEVLQYYRDPKLENDLEALKNRIHEESLKRSGTQTEIEVINEKIISLENELKNAKPKLVTKEVTEIERDPQLDLEASKLRDEIRKMKDEIRVRETETVQMKSEVTILEQKPPNIKEKVVKKEVVRLEKDPEMVRAVKTLEVEIADEGQKSKSLNDEIFQTRSQINTLERIIPTVQPKVVIKEVKKVEQDPELINESKKLQSALDQEKTENGTLMKEISTLQLRYDQVSQMKPKVEIKEIINEIYRVDPETEVELVRLRKELQESSRQRSNLQKEIDVVMADLQDLRSQKPKVETREVIQEVVKEERSPEIIREMQRLNDQVSRLQSTYDNTQDQLNRLRKERDEWKAEKSKVETKLVTREVIKYENDPLLEKEADRLRREVRDETQRRRTTEEMVFDLQNKYILLERQKPEEKVVVQEVVRLEKDPSQILEHEKLSRALDDEMKSRRQLDLEVQQLRALVQEKERILKQSDERQKKIQVEMELRQIKSRIHELENAPPPIEEKIVIEEVLKVERDPKLEKLTNSLRTDLDKESNDIMRLERDIRNLTLKIEILQREKSVEKTVYKEVIRVEKDQAVEAERAHLREQASQARNARRDLEDEIQRLTDKLNRLQTTKTSTSREEATLIQNRDALLREKENLTRELKTLESERQDISISFQQQSKLMSERNQMNRQKSIKMESDVQRLEREILDEKDKIHKRENTIRELQNSLKKEDSSETHMRETNVSTKITILDPETGKDMSPYDAYMEGLIDRNQYIHLQELECDWEEITSVGPDGETSVLQDRKSGKQYSIKNALKDGRLTQYDLQRYKDGKMPISEFALLVAGEKSKKPSSFSPLKSSVSPLKSSFSNSSMPSSSSGDEYFPISGVLDTTTNSRMSVRSAMTRKLIDSTTGQKLLEAQAATGGIVDIGNKERYSVHKAAERGLIDSSHLQRLLNAQKAFTGVEDPVTKERLSIGEAVQKGWMPKDNAMRYMEAQYLTGGLVDPNKTGRISILDAVNDKMINSTMLRELQEESNYAKEIVDPITKEKINYKQAMARCQKDPISGLLLLPAASTESSYTPTYSSRRSSYGLY</sequence>
<dbReference type="SUPFAM" id="SSF75399">
    <property type="entry name" value="Plakin repeat"/>
    <property type="match status" value="2"/>
</dbReference>
<comment type="caution">
    <text evidence="10">The sequence shown here is derived from an EMBL/GenBank/DDBJ whole genome shotgun (WGS) entry which is preliminary data.</text>
</comment>
<dbReference type="GO" id="GO:0005882">
    <property type="term" value="C:intermediate filament"/>
    <property type="evidence" value="ECO:0007669"/>
    <property type="project" value="TreeGrafter"/>
</dbReference>
<dbReference type="GO" id="GO:0016020">
    <property type="term" value="C:membrane"/>
    <property type="evidence" value="ECO:0007669"/>
    <property type="project" value="TreeGrafter"/>
</dbReference>
<dbReference type="GO" id="GO:0042060">
    <property type="term" value="P:wound healing"/>
    <property type="evidence" value="ECO:0007669"/>
    <property type="project" value="TreeGrafter"/>
</dbReference>
<dbReference type="SMART" id="SM00150">
    <property type="entry name" value="SPEC"/>
    <property type="match status" value="2"/>
</dbReference>
<feature type="domain" description="Periplakin-like plectin repeat" evidence="9">
    <location>
        <begin position="1180"/>
        <end position="1344"/>
    </location>
</feature>
<feature type="compositionally biased region" description="Basic and acidic residues" evidence="6">
    <location>
        <begin position="548"/>
        <end position="564"/>
    </location>
</feature>
<evidence type="ECO:0008006" key="12">
    <source>
        <dbReference type="Google" id="ProtNLM"/>
    </source>
</evidence>
<dbReference type="InterPro" id="IPR043197">
    <property type="entry name" value="Plakin"/>
</dbReference>
<keyword evidence="4 5" id="KW-0175">Coiled coil</keyword>
<dbReference type="Gene3D" id="3.30.160.780">
    <property type="match status" value="1"/>
</dbReference>
<evidence type="ECO:0000256" key="3">
    <source>
        <dbReference type="ARBA" id="ARBA00022737"/>
    </source>
</evidence>
<evidence type="ECO:0000256" key="6">
    <source>
        <dbReference type="SAM" id="MobiDB-lite"/>
    </source>
</evidence>
<dbReference type="Pfam" id="PF26346">
    <property type="entry name" value="Plectin_PPL"/>
    <property type="match status" value="3"/>
</dbReference>
<dbReference type="Proteomes" id="UP001046870">
    <property type="component" value="Chromosome 1"/>
</dbReference>
<accession>A0A9D3TJC3</accession>
<feature type="coiled-coil region" evidence="5">
    <location>
        <begin position="1454"/>
        <end position="1488"/>
    </location>
</feature>
<dbReference type="FunFam" id="3.90.1290.10:FF:000010">
    <property type="entry name" value="Envoplakin a"/>
    <property type="match status" value="1"/>
</dbReference>
<dbReference type="FunFam" id="1.20.58.60:FF:000178">
    <property type="entry name" value="Envoplakin a"/>
    <property type="match status" value="1"/>
</dbReference>
<evidence type="ECO:0000313" key="10">
    <source>
        <dbReference type="EMBL" id="KAG7491679.1"/>
    </source>
</evidence>
<dbReference type="InterPro" id="IPR035915">
    <property type="entry name" value="Plakin_repeat_sf"/>
</dbReference>
<dbReference type="Gene3D" id="2.30.30.40">
    <property type="entry name" value="SH3 Domains"/>
    <property type="match status" value="1"/>
</dbReference>
<keyword evidence="3" id="KW-0677">Repeat</keyword>
<feature type="compositionally biased region" description="Polar residues" evidence="6">
    <location>
        <begin position="1593"/>
        <end position="1605"/>
    </location>
</feature>
<dbReference type="GO" id="GO:0005198">
    <property type="term" value="F:structural molecule activity"/>
    <property type="evidence" value="ECO:0007669"/>
    <property type="project" value="TreeGrafter"/>
</dbReference>
<feature type="coiled-coil region" evidence="5">
    <location>
        <begin position="1246"/>
        <end position="1326"/>
    </location>
</feature>
<feature type="region of interest" description="Disordered" evidence="6">
    <location>
        <begin position="480"/>
        <end position="506"/>
    </location>
</feature>
<evidence type="ECO:0000256" key="5">
    <source>
        <dbReference type="SAM" id="Coils"/>
    </source>
</evidence>
<dbReference type="SUPFAM" id="SSF57997">
    <property type="entry name" value="Tropomyosin"/>
    <property type="match status" value="1"/>
</dbReference>
<feature type="domain" description="Periplakin-like plectin repeat" evidence="9">
    <location>
        <begin position="1402"/>
        <end position="1548"/>
    </location>
</feature>
<dbReference type="GO" id="GO:0005737">
    <property type="term" value="C:cytoplasm"/>
    <property type="evidence" value="ECO:0007669"/>
    <property type="project" value="TreeGrafter"/>
</dbReference>
<dbReference type="InterPro" id="IPR055419">
    <property type="entry name" value="Spectrin_PEPL/EVPL"/>
</dbReference>
<evidence type="ECO:0000259" key="7">
    <source>
        <dbReference type="Pfam" id="PF17902"/>
    </source>
</evidence>
<dbReference type="Gene3D" id="1.20.58.60">
    <property type="match status" value="4"/>
</dbReference>
<feature type="region of interest" description="Disordered" evidence="6">
    <location>
        <begin position="1593"/>
        <end position="1612"/>
    </location>
</feature>
<feature type="region of interest" description="Disordered" evidence="6">
    <location>
        <begin position="1761"/>
        <end position="1792"/>
    </location>
</feature>
<evidence type="ECO:0000259" key="9">
    <source>
        <dbReference type="Pfam" id="PF26346"/>
    </source>
</evidence>
<organism evidence="10 11">
    <name type="scientific">Megalops atlanticus</name>
    <name type="common">Tarpon</name>
    <name type="synonym">Clupea gigantea</name>
    <dbReference type="NCBI Taxonomy" id="7932"/>
    <lineage>
        <taxon>Eukaryota</taxon>
        <taxon>Metazoa</taxon>
        <taxon>Chordata</taxon>
        <taxon>Craniata</taxon>
        <taxon>Vertebrata</taxon>
        <taxon>Euteleostomi</taxon>
        <taxon>Actinopterygii</taxon>
        <taxon>Neopterygii</taxon>
        <taxon>Teleostei</taxon>
        <taxon>Elopiformes</taxon>
        <taxon>Megalopidae</taxon>
        <taxon>Megalops</taxon>
    </lineage>
</organism>
<feature type="domain" description="Desmoplakin SH3" evidence="7">
    <location>
        <begin position="385"/>
        <end position="449"/>
    </location>
</feature>
<keyword evidence="11" id="KW-1185">Reference proteome</keyword>
<evidence type="ECO:0000256" key="2">
    <source>
        <dbReference type="ARBA" id="ARBA00022553"/>
    </source>
</evidence>
<feature type="compositionally biased region" description="Polar residues" evidence="6">
    <location>
        <begin position="754"/>
        <end position="772"/>
    </location>
</feature>
<dbReference type="PANTHER" id="PTHR23169">
    <property type="entry name" value="ENVOPLAKIN"/>
    <property type="match status" value="1"/>
</dbReference>
<gene>
    <name evidence="10" type="ORF">MATL_G00006270</name>
</gene>
<dbReference type="FunFam" id="3.30.160.780:FF:000002">
    <property type="entry name" value="Envoplakin b"/>
    <property type="match status" value="1"/>
</dbReference>
<feature type="domain" description="Periplakin-like plectin repeat" evidence="9">
    <location>
        <begin position="942"/>
        <end position="1106"/>
    </location>
</feature>
<evidence type="ECO:0000259" key="8">
    <source>
        <dbReference type="Pfam" id="PF23160"/>
    </source>
</evidence>
<dbReference type="SMART" id="SM00250">
    <property type="entry name" value="PLEC"/>
    <property type="match status" value="6"/>
</dbReference>